<feature type="region of interest" description="Disordered" evidence="3">
    <location>
        <begin position="532"/>
        <end position="564"/>
    </location>
</feature>
<feature type="compositionally biased region" description="Low complexity" evidence="3">
    <location>
        <begin position="473"/>
        <end position="485"/>
    </location>
</feature>
<evidence type="ECO:0000313" key="5">
    <source>
        <dbReference type="EMBL" id="RXK41497.1"/>
    </source>
</evidence>
<accession>A0A4V1M4T6</accession>
<dbReference type="GO" id="GO:0005545">
    <property type="term" value="F:1-phosphatidylinositol binding"/>
    <property type="evidence" value="ECO:0007669"/>
    <property type="project" value="InterPro"/>
</dbReference>
<dbReference type="OrthoDB" id="44015at2759"/>
<protein>
    <recommendedName>
        <fullName evidence="4">AP180 N-terminal homology (ANTH) domain-containing protein</fullName>
    </recommendedName>
</protein>
<dbReference type="InterPro" id="IPR011417">
    <property type="entry name" value="ANTH_dom"/>
</dbReference>
<dbReference type="Pfam" id="PF07651">
    <property type="entry name" value="ANTH"/>
    <property type="match status" value="1"/>
</dbReference>
<feature type="region of interest" description="Disordered" evidence="3">
    <location>
        <begin position="591"/>
        <end position="628"/>
    </location>
</feature>
<dbReference type="GO" id="GO:0030136">
    <property type="term" value="C:clathrin-coated vesicle"/>
    <property type="evidence" value="ECO:0007669"/>
    <property type="project" value="InterPro"/>
</dbReference>
<dbReference type="PANTHER" id="PTHR22951">
    <property type="entry name" value="CLATHRIN ASSEMBLY PROTEIN"/>
    <property type="match status" value="1"/>
</dbReference>
<comment type="subcellular location">
    <subcellularLocation>
        <location evidence="1">Cytoplasm</location>
    </subcellularLocation>
</comment>
<evidence type="ECO:0000256" key="2">
    <source>
        <dbReference type="ARBA" id="ARBA00022490"/>
    </source>
</evidence>
<dbReference type="Gene3D" id="1.20.58.150">
    <property type="entry name" value="ANTH domain"/>
    <property type="match status" value="1"/>
</dbReference>
<name>A0A4V1M4T6_TREME</name>
<dbReference type="EMBL" id="SDIL01000008">
    <property type="protein sequence ID" value="RXK41497.1"/>
    <property type="molecule type" value="Genomic_DNA"/>
</dbReference>
<dbReference type="InterPro" id="IPR014712">
    <property type="entry name" value="ANTH_dom_sf"/>
</dbReference>
<feature type="compositionally biased region" description="Polar residues" evidence="3">
    <location>
        <begin position="419"/>
        <end position="433"/>
    </location>
</feature>
<dbReference type="VEuPathDB" id="FungiDB:TREMEDRAFT_41409"/>
<keyword evidence="2" id="KW-0963">Cytoplasm</keyword>
<feature type="compositionally biased region" description="Polar residues" evidence="3">
    <location>
        <begin position="354"/>
        <end position="371"/>
    </location>
</feature>
<dbReference type="GO" id="GO:0005905">
    <property type="term" value="C:clathrin-coated pit"/>
    <property type="evidence" value="ECO:0007669"/>
    <property type="project" value="TreeGrafter"/>
</dbReference>
<evidence type="ECO:0000256" key="3">
    <source>
        <dbReference type="SAM" id="MobiDB-lite"/>
    </source>
</evidence>
<comment type="caution">
    <text evidence="5">The sequence shown here is derived from an EMBL/GenBank/DDBJ whole genome shotgun (WGS) entry which is preliminary data.</text>
</comment>
<feature type="compositionally biased region" description="Polar residues" evidence="3">
    <location>
        <begin position="724"/>
        <end position="733"/>
    </location>
</feature>
<feature type="region of interest" description="Disordered" evidence="3">
    <location>
        <begin position="354"/>
        <end position="505"/>
    </location>
</feature>
<dbReference type="GO" id="GO:0032050">
    <property type="term" value="F:clathrin heavy chain binding"/>
    <property type="evidence" value="ECO:0007669"/>
    <property type="project" value="TreeGrafter"/>
</dbReference>
<dbReference type="AlphaFoldDB" id="A0A4V1M4T6"/>
<dbReference type="GO" id="GO:0006900">
    <property type="term" value="P:vesicle budding from membrane"/>
    <property type="evidence" value="ECO:0007669"/>
    <property type="project" value="TreeGrafter"/>
</dbReference>
<dbReference type="FunFam" id="1.20.58.150:FF:000004">
    <property type="entry name" value="ENTH domain protein"/>
    <property type="match status" value="1"/>
</dbReference>
<sequence>MSNYATYLDIRIRAYREIKHDLVQVQTESNRRSNGLGAGSKARRLRHLPVEKGLLREVKQVQRILDSLILCKFYDDDLREENTVLAFRMLVKDLLVLFQAGNEGVCNILEHYFEMSKLDATESFQIYKSFIKQTDRVVDYLAVARKLHNIVNVPVPNLKHAPTGLVKALEEYLNDPNFEQNRQEYRKSLGVVEGKARTPSPNPPSAKVTSPPSPKSAPPPATSPPGPSAPAGADQKIQDFFDSIQTNNQPTMFPGPAQRSVFNPLGYSQTAAFNPFRQSAMLPQQTGFIPPQATGFGMPSTQPFIQPQMTGALAFGNRQTMFVGDFGQPQPQQFIPQQTGFQSQPQPLQSQQTGFIQPQTTGSNPFRQSMFSGFMGSIGQSGPFSQPPTPFHPTDFSQPHAGGISQIQRPGSTPALGSASLTKPLQAQATGSKNPFAPPGGVPAPLPPPQQRGPNLNQLASGAFGQHPPSSFQPTLQTHQTGQTQGSSPWSTSGQSNVTGGTGNGSAMADIASAFTLDSSNNNKEFLAPFGGSSTATSSNSQFAGNNTPNFLNTQYTGSTSSNPLNTQPTGFIQPQQTGYGGSFIKPFKPTSNFGNQLVESLPPIPEPSPVQSPNQSGHPGQVQAQQTGFPFGGQGQGGVQSQHTGVAFGTNLGNGQNQQTGNLFGNNLNNAQNQQTSVPFGTNLNNGQTQQTGNLFGVGSGQIGSQGIGGGFIQPQQTGPNPFRQSLFSTSTGQPQVGGAGGGGVGGHPFGAGSPFAGQNQQPSGQFGGSLI</sequence>
<dbReference type="GO" id="GO:0072583">
    <property type="term" value="P:clathrin-dependent endocytosis"/>
    <property type="evidence" value="ECO:0007669"/>
    <property type="project" value="InterPro"/>
</dbReference>
<dbReference type="InParanoid" id="A0A4V1M4T6"/>
<feature type="region of interest" description="Disordered" evidence="3">
    <location>
        <begin position="192"/>
        <end position="234"/>
    </location>
</feature>
<feature type="compositionally biased region" description="Pro residues" evidence="3">
    <location>
        <begin position="211"/>
        <end position="228"/>
    </location>
</feature>
<organism evidence="5 6">
    <name type="scientific">Tremella mesenterica</name>
    <name type="common">Jelly fungus</name>
    <dbReference type="NCBI Taxonomy" id="5217"/>
    <lineage>
        <taxon>Eukaryota</taxon>
        <taxon>Fungi</taxon>
        <taxon>Dikarya</taxon>
        <taxon>Basidiomycota</taxon>
        <taxon>Agaricomycotina</taxon>
        <taxon>Tremellomycetes</taxon>
        <taxon>Tremellales</taxon>
        <taxon>Tremellaceae</taxon>
        <taxon>Tremella</taxon>
    </lineage>
</organism>
<evidence type="ECO:0000259" key="4">
    <source>
        <dbReference type="Pfam" id="PF07651"/>
    </source>
</evidence>
<evidence type="ECO:0000256" key="1">
    <source>
        <dbReference type="ARBA" id="ARBA00004496"/>
    </source>
</evidence>
<evidence type="ECO:0000313" key="6">
    <source>
        <dbReference type="Proteomes" id="UP000289152"/>
    </source>
</evidence>
<feature type="region of interest" description="Disordered" evidence="3">
    <location>
        <begin position="707"/>
        <end position="773"/>
    </location>
</feature>
<dbReference type="Proteomes" id="UP000289152">
    <property type="component" value="Unassembled WGS sequence"/>
</dbReference>
<gene>
    <name evidence="5" type="ORF">M231_01205</name>
</gene>
<proteinExistence type="predicted"/>
<feature type="domain" description="AP180 N-terminal homology (ANTH)" evidence="4">
    <location>
        <begin position="2"/>
        <end position="175"/>
    </location>
</feature>
<dbReference type="InterPro" id="IPR045192">
    <property type="entry name" value="AP180-like"/>
</dbReference>
<dbReference type="SUPFAM" id="SSF89009">
    <property type="entry name" value="GAT-like domain"/>
    <property type="match status" value="1"/>
</dbReference>
<dbReference type="GO" id="GO:0005546">
    <property type="term" value="F:phosphatidylinositol-4,5-bisphosphate binding"/>
    <property type="evidence" value="ECO:0007669"/>
    <property type="project" value="TreeGrafter"/>
</dbReference>
<feature type="compositionally biased region" description="Polar residues" evidence="3">
    <location>
        <begin position="486"/>
        <end position="499"/>
    </location>
</feature>
<dbReference type="PANTHER" id="PTHR22951:SF5">
    <property type="entry name" value="PHOSPHATIDYLINOSITOL-BINDING CLATHRIN ASSEMBLY PROTEIN LAP"/>
    <property type="match status" value="1"/>
</dbReference>
<feature type="compositionally biased region" description="Pro residues" evidence="3">
    <location>
        <begin position="436"/>
        <end position="451"/>
    </location>
</feature>
<reference evidence="5 6" key="1">
    <citation type="submission" date="2016-06" db="EMBL/GenBank/DDBJ databases">
        <title>Evolution of pathogenesis and genome organization in the Tremellales.</title>
        <authorList>
            <person name="Cuomo C."/>
            <person name="Litvintseva A."/>
            <person name="Heitman J."/>
            <person name="Chen Y."/>
            <person name="Sun S."/>
            <person name="Springer D."/>
            <person name="Dromer F."/>
            <person name="Young S."/>
            <person name="Zeng Q."/>
            <person name="Chapman S."/>
            <person name="Gujja S."/>
            <person name="Saif S."/>
            <person name="Birren B."/>
        </authorList>
    </citation>
    <scope>NUCLEOTIDE SEQUENCE [LARGE SCALE GENOMIC DNA]</scope>
    <source>
        <strain evidence="5 6">ATCC 28783</strain>
    </source>
</reference>
<dbReference type="GO" id="GO:0048268">
    <property type="term" value="P:clathrin coat assembly"/>
    <property type="evidence" value="ECO:0007669"/>
    <property type="project" value="InterPro"/>
</dbReference>
<feature type="compositionally biased region" description="Gly residues" evidence="3">
    <location>
        <begin position="737"/>
        <end position="751"/>
    </location>
</feature>
<dbReference type="STRING" id="5217.A0A4V1M4T6"/>
<keyword evidence="6" id="KW-1185">Reference proteome</keyword>
<dbReference type="GO" id="GO:0000149">
    <property type="term" value="F:SNARE binding"/>
    <property type="evidence" value="ECO:0007669"/>
    <property type="project" value="TreeGrafter"/>
</dbReference>